<dbReference type="Proteomes" id="UP000602510">
    <property type="component" value="Unassembled WGS sequence"/>
</dbReference>
<sequence>MSLATLQAVREQLSVAIEAAQRHLEVVSHDTSSPSPQEAVERSHTLAAEIESLEVELQTLVATIVTQTRHKHVAASAEAPQATTETIDLMDVETETEDEAAHANTEQEDAKQTRKPPPTPEEVAANLQHFVLKTGDASAALDRGQKYRKAQAAIVPCRKVTENLFQLMESKIPIDEASACLFRDTAGKMATIFAEGGRAGNNRDNVMCVVHLVSKLGKVLELADTLTGIPAALSDAVLGSTRLKLKKYAENHLEDQLTKMEKYVHTIQRQKGAVTAERIEGPMKKLIVDFQQEMNKYKNYQKIDLPPRSEERWEVFQKVAEALAKWIGCTKMTASPPRQLKGMLRVAKKFNKEFPDRVPIILLRNAGMKLRISQQQYRSTKEKASAK</sequence>
<dbReference type="EMBL" id="JAACNO010002535">
    <property type="protein sequence ID" value="KAF4132543.1"/>
    <property type="molecule type" value="Genomic_DNA"/>
</dbReference>
<evidence type="ECO:0000313" key="2">
    <source>
        <dbReference type="EMBL" id="KAF4038819.1"/>
    </source>
</evidence>
<keyword evidence="4" id="KW-1185">Reference proteome</keyword>
<comment type="caution">
    <text evidence="2">The sequence shown here is derived from an EMBL/GenBank/DDBJ whole genome shotgun (WGS) entry which is preliminary data.</text>
</comment>
<dbReference type="AlphaFoldDB" id="A0A833T8Z4"/>
<evidence type="ECO:0000313" key="3">
    <source>
        <dbReference type="EMBL" id="KAF4132543.1"/>
    </source>
</evidence>
<evidence type="ECO:0000256" key="1">
    <source>
        <dbReference type="SAM" id="MobiDB-lite"/>
    </source>
</evidence>
<protein>
    <submittedName>
        <fullName evidence="2">Uncharacterized protein</fullName>
    </submittedName>
</protein>
<evidence type="ECO:0000313" key="4">
    <source>
        <dbReference type="Proteomes" id="UP000602510"/>
    </source>
</evidence>
<dbReference type="OMA" id="MCVVHLV"/>
<gene>
    <name evidence="2" type="ORF">GN244_ATG09037</name>
    <name evidence="3" type="ORF">GN958_ATG18273</name>
</gene>
<proteinExistence type="predicted"/>
<feature type="region of interest" description="Disordered" evidence="1">
    <location>
        <begin position="94"/>
        <end position="121"/>
    </location>
</feature>
<dbReference type="Proteomes" id="UP000704712">
    <property type="component" value="Unassembled WGS sequence"/>
</dbReference>
<organism evidence="2 4">
    <name type="scientific">Phytophthora infestans</name>
    <name type="common">Potato late blight agent</name>
    <name type="synonym">Botrytis infestans</name>
    <dbReference type="NCBI Taxonomy" id="4787"/>
    <lineage>
        <taxon>Eukaryota</taxon>
        <taxon>Sar</taxon>
        <taxon>Stramenopiles</taxon>
        <taxon>Oomycota</taxon>
        <taxon>Peronosporomycetes</taxon>
        <taxon>Peronosporales</taxon>
        <taxon>Peronosporaceae</taxon>
        <taxon>Phytophthora</taxon>
    </lineage>
</organism>
<dbReference type="EMBL" id="WSZM01000187">
    <property type="protein sequence ID" value="KAF4038819.1"/>
    <property type="molecule type" value="Genomic_DNA"/>
</dbReference>
<reference evidence="2" key="1">
    <citation type="submission" date="2020-04" db="EMBL/GenBank/DDBJ databases">
        <title>Hybrid Assembly of Korean Phytophthora infestans isolates.</title>
        <authorList>
            <person name="Prokchorchik M."/>
            <person name="Lee Y."/>
            <person name="Seo J."/>
            <person name="Cho J.-H."/>
            <person name="Park Y.-E."/>
            <person name="Jang D.-C."/>
            <person name="Im J.-S."/>
            <person name="Choi J.-G."/>
            <person name="Park H.-J."/>
            <person name="Lee G.-B."/>
            <person name="Lee Y.-G."/>
            <person name="Hong S.-Y."/>
            <person name="Cho K."/>
            <person name="Sohn K.H."/>
        </authorList>
    </citation>
    <scope>NUCLEOTIDE SEQUENCE</scope>
    <source>
        <strain evidence="2">KR_1_A1</strain>
        <strain evidence="3">KR_2_A2</strain>
    </source>
</reference>
<name>A0A833T8Z4_PHYIN</name>
<accession>A0A833T8Z4</accession>